<protein>
    <submittedName>
        <fullName evidence="1">Uncharacterized protein</fullName>
    </submittedName>
</protein>
<accession>A0AAX6F0R4</accession>
<sequence>MSLSSQKISQFFSVEAKISFPNFLPLAPKIHFHLLSSLISLSYLFHLSHFSFSPKYWSWSPSVMLLIFLVNP</sequence>
<organism evidence="1 2">
    <name type="scientific">Iris pallida</name>
    <name type="common">Sweet iris</name>
    <dbReference type="NCBI Taxonomy" id="29817"/>
    <lineage>
        <taxon>Eukaryota</taxon>
        <taxon>Viridiplantae</taxon>
        <taxon>Streptophyta</taxon>
        <taxon>Embryophyta</taxon>
        <taxon>Tracheophyta</taxon>
        <taxon>Spermatophyta</taxon>
        <taxon>Magnoliopsida</taxon>
        <taxon>Liliopsida</taxon>
        <taxon>Asparagales</taxon>
        <taxon>Iridaceae</taxon>
        <taxon>Iridoideae</taxon>
        <taxon>Irideae</taxon>
        <taxon>Iris</taxon>
    </lineage>
</organism>
<evidence type="ECO:0000313" key="2">
    <source>
        <dbReference type="Proteomes" id="UP001140949"/>
    </source>
</evidence>
<reference evidence="1" key="1">
    <citation type="journal article" date="2023" name="GigaByte">
        <title>Genome assembly of the bearded iris, Iris pallida Lam.</title>
        <authorList>
            <person name="Bruccoleri R.E."/>
            <person name="Oakeley E.J."/>
            <person name="Faust A.M.E."/>
            <person name="Altorfer M."/>
            <person name="Dessus-Babus S."/>
            <person name="Burckhardt D."/>
            <person name="Oertli M."/>
            <person name="Naumann U."/>
            <person name="Petersen F."/>
            <person name="Wong J."/>
        </authorList>
    </citation>
    <scope>NUCLEOTIDE SEQUENCE</scope>
    <source>
        <strain evidence="1">GSM-AAB239-AS_SAM_17_03QT</strain>
    </source>
</reference>
<proteinExistence type="predicted"/>
<dbReference type="Proteomes" id="UP001140949">
    <property type="component" value="Unassembled WGS sequence"/>
</dbReference>
<comment type="caution">
    <text evidence="1">The sequence shown here is derived from an EMBL/GenBank/DDBJ whole genome shotgun (WGS) entry which is preliminary data.</text>
</comment>
<evidence type="ECO:0000313" key="1">
    <source>
        <dbReference type="EMBL" id="KAJ6809738.1"/>
    </source>
</evidence>
<reference evidence="1" key="2">
    <citation type="submission" date="2023-04" db="EMBL/GenBank/DDBJ databases">
        <authorList>
            <person name="Bruccoleri R.E."/>
            <person name="Oakeley E.J."/>
            <person name="Faust A.-M."/>
            <person name="Dessus-Babus S."/>
            <person name="Altorfer M."/>
            <person name="Burckhardt D."/>
            <person name="Oertli M."/>
            <person name="Naumann U."/>
            <person name="Petersen F."/>
            <person name="Wong J."/>
        </authorList>
    </citation>
    <scope>NUCLEOTIDE SEQUENCE</scope>
    <source>
        <strain evidence="1">GSM-AAB239-AS_SAM_17_03QT</strain>
        <tissue evidence="1">Leaf</tissue>
    </source>
</reference>
<dbReference type="AlphaFoldDB" id="A0AAX6F0R4"/>
<gene>
    <name evidence="1" type="ORF">M6B38_162925</name>
</gene>
<dbReference type="EMBL" id="JANAVB010033012">
    <property type="protein sequence ID" value="KAJ6809738.1"/>
    <property type="molecule type" value="Genomic_DNA"/>
</dbReference>
<name>A0AAX6F0R4_IRIPA</name>
<keyword evidence="2" id="KW-1185">Reference proteome</keyword>